<keyword evidence="4" id="KW-1185">Reference proteome</keyword>
<dbReference type="InterPro" id="IPR045518">
    <property type="entry name" value="2EXR"/>
</dbReference>
<dbReference type="PANTHER" id="PTHR35910:SF6">
    <property type="entry name" value="2EXR DOMAIN-CONTAINING PROTEIN"/>
    <property type="match status" value="1"/>
</dbReference>
<organism evidence="3 4">
    <name type="scientific">Cordyceps fumosorosea (strain ARSEF 2679)</name>
    <name type="common">Isaria fumosorosea</name>
    <dbReference type="NCBI Taxonomy" id="1081104"/>
    <lineage>
        <taxon>Eukaryota</taxon>
        <taxon>Fungi</taxon>
        <taxon>Dikarya</taxon>
        <taxon>Ascomycota</taxon>
        <taxon>Pezizomycotina</taxon>
        <taxon>Sordariomycetes</taxon>
        <taxon>Hypocreomycetidae</taxon>
        <taxon>Hypocreales</taxon>
        <taxon>Cordycipitaceae</taxon>
        <taxon>Cordyceps</taxon>
    </lineage>
</organism>
<dbReference type="AlphaFoldDB" id="A0A167PMY7"/>
<evidence type="ECO:0000256" key="1">
    <source>
        <dbReference type="SAM" id="MobiDB-lite"/>
    </source>
</evidence>
<sequence length="236" mass="26373">MPVQPPEATDEQSATSSFPFDRLPPEIQLLVLEAALPSQRIFHVSGERRHGGGGSFTFHVRHAPPAVLSVCRAARTTVLRRGLFLDGAHGAFFLPAVDMLYLDRSHRRHLQRPAADDAWAAVVQHVGVEWRALPRLVPLPEEARVPWGDSLVMHELPPPRSTRGATLSLAELLADARKSYLVPWGQMRRMIEDARRGEEAAGGKQHGGDWRELDLRGFWLLRADAVYAEDVTSFWS</sequence>
<reference evidence="3 4" key="1">
    <citation type="journal article" date="2016" name="Genome Biol. Evol.">
        <title>Divergent and convergent evolution of fungal pathogenicity.</title>
        <authorList>
            <person name="Shang Y."/>
            <person name="Xiao G."/>
            <person name="Zheng P."/>
            <person name="Cen K."/>
            <person name="Zhan S."/>
            <person name="Wang C."/>
        </authorList>
    </citation>
    <scope>NUCLEOTIDE SEQUENCE [LARGE SCALE GENOMIC DNA]</scope>
    <source>
        <strain evidence="3 4">ARSEF 2679</strain>
    </source>
</reference>
<feature type="domain" description="2EXR" evidence="2">
    <location>
        <begin position="19"/>
        <end position="100"/>
    </location>
</feature>
<dbReference type="Proteomes" id="UP000076744">
    <property type="component" value="Unassembled WGS sequence"/>
</dbReference>
<dbReference type="EMBL" id="AZHB01000021">
    <property type="protein sequence ID" value="OAA56837.1"/>
    <property type="molecule type" value="Genomic_DNA"/>
</dbReference>
<dbReference type="Pfam" id="PF20150">
    <property type="entry name" value="2EXR"/>
    <property type="match status" value="1"/>
</dbReference>
<proteinExistence type="predicted"/>
<gene>
    <name evidence="3" type="ORF">ISF_07353</name>
</gene>
<evidence type="ECO:0000259" key="2">
    <source>
        <dbReference type="Pfam" id="PF20150"/>
    </source>
</evidence>
<dbReference type="OrthoDB" id="4870734at2759"/>
<evidence type="ECO:0000313" key="3">
    <source>
        <dbReference type="EMBL" id="OAA56837.1"/>
    </source>
</evidence>
<accession>A0A167PMY7</accession>
<name>A0A167PMY7_CORFA</name>
<comment type="caution">
    <text evidence="3">The sequence shown here is derived from an EMBL/GenBank/DDBJ whole genome shotgun (WGS) entry which is preliminary data.</text>
</comment>
<feature type="region of interest" description="Disordered" evidence="1">
    <location>
        <begin position="1"/>
        <end position="20"/>
    </location>
</feature>
<dbReference type="RefSeq" id="XP_018701868.1">
    <property type="nucleotide sequence ID" value="XM_018850956.1"/>
</dbReference>
<dbReference type="PANTHER" id="PTHR35910">
    <property type="entry name" value="2EXR DOMAIN-CONTAINING PROTEIN"/>
    <property type="match status" value="1"/>
</dbReference>
<dbReference type="GeneID" id="30023645"/>
<protein>
    <recommendedName>
        <fullName evidence="2">2EXR domain-containing protein</fullName>
    </recommendedName>
</protein>
<evidence type="ECO:0000313" key="4">
    <source>
        <dbReference type="Proteomes" id="UP000076744"/>
    </source>
</evidence>